<dbReference type="HOGENOM" id="CLU_012358_2_3_11"/>
<dbReference type="Pfam" id="PF01979">
    <property type="entry name" value="Amidohydro_1"/>
    <property type="match status" value="1"/>
</dbReference>
<name>D3PXT2_STANL</name>
<keyword evidence="3" id="KW-1185">Reference proteome</keyword>
<dbReference type="PANTHER" id="PTHR43794">
    <property type="entry name" value="AMINOHYDROLASE SSNA-RELATED"/>
    <property type="match status" value="1"/>
</dbReference>
<proteinExistence type="predicted"/>
<dbReference type="RefSeq" id="WP_013018983.1">
    <property type="nucleotide sequence ID" value="NC_013947.1"/>
</dbReference>
<gene>
    <name evidence="2" type="ordered locus">Snas_3755</name>
</gene>
<dbReference type="Gene3D" id="2.30.40.10">
    <property type="entry name" value="Urease, subunit C, domain 1"/>
    <property type="match status" value="1"/>
</dbReference>
<dbReference type="InterPro" id="IPR032466">
    <property type="entry name" value="Metal_Hydrolase"/>
</dbReference>
<dbReference type="SUPFAM" id="SSF51338">
    <property type="entry name" value="Composite domain of metallo-dependent hydrolases"/>
    <property type="match status" value="1"/>
</dbReference>
<dbReference type="NCBIfam" id="NF006056">
    <property type="entry name" value="PRK08204.1"/>
    <property type="match status" value="1"/>
</dbReference>
<dbReference type="eggNOG" id="COG0402">
    <property type="taxonomic scope" value="Bacteria"/>
</dbReference>
<evidence type="ECO:0000259" key="1">
    <source>
        <dbReference type="Pfam" id="PF01979"/>
    </source>
</evidence>
<dbReference type="Proteomes" id="UP000000844">
    <property type="component" value="Chromosome"/>
</dbReference>
<evidence type="ECO:0000313" key="3">
    <source>
        <dbReference type="Proteomes" id="UP000000844"/>
    </source>
</evidence>
<dbReference type="InterPro" id="IPR006680">
    <property type="entry name" value="Amidohydro-rel"/>
</dbReference>
<dbReference type="KEGG" id="sna:Snas_3755"/>
<dbReference type="EMBL" id="CP001778">
    <property type="protein sequence ID" value="ADD43412.1"/>
    <property type="molecule type" value="Genomic_DNA"/>
</dbReference>
<reference evidence="2 3" key="1">
    <citation type="journal article" date="2009" name="Stand. Genomic Sci.">
        <title>Complete genome sequence of Stackebrandtia nassauensis type strain (LLR-40K-21).</title>
        <authorList>
            <person name="Munk C."/>
            <person name="Lapidus A."/>
            <person name="Copeland A."/>
            <person name="Jando M."/>
            <person name="Mayilraj S."/>
            <person name="Glavina Del Rio T."/>
            <person name="Nolan M."/>
            <person name="Chen F."/>
            <person name="Lucas S."/>
            <person name="Tice H."/>
            <person name="Cheng J.F."/>
            <person name="Han C."/>
            <person name="Detter J.C."/>
            <person name="Bruce D."/>
            <person name="Goodwin L."/>
            <person name="Chain P."/>
            <person name="Pitluck S."/>
            <person name="Goker M."/>
            <person name="Ovchinikova G."/>
            <person name="Pati A."/>
            <person name="Ivanova N."/>
            <person name="Mavromatis K."/>
            <person name="Chen A."/>
            <person name="Palaniappan K."/>
            <person name="Land M."/>
            <person name="Hauser L."/>
            <person name="Chang Y.J."/>
            <person name="Jeffries C.D."/>
            <person name="Bristow J."/>
            <person name="Eisen J.A."/>
            <person name="Markowitz V."/>
            <person name="Hugenholtz P."/>
            <person name="Kyrpides N.C."/>
            <person name="Klenk H.P."/>
        </authorList>
    </citation>
    <scope>NUCLEOTIDE SEQUENCE [LARGE SCALE GENOMIC DNA]</scope>
    <source>
        <strain evidence="3">DSM 44728 / CIP 108903 / NRRL B-16338 / NBRC 102104 / LLR-40K-21</strain>
    </source>
</reference>
<dbReference type="AlphaFoldDB" id="D3PXT2"/>
<protein>
    <submittedName>
        <fullName evidence="2">Amidohydrolase</fullName>
    </submittedName>
</protein>
<dbReference type="Gene3D" id="3.20.20.140">
    <property type="entry name" value="Metal-dependent hydrolases"/>
    <property type="match status" value="1"/>
</dbReference>
<dbReference type="GO" id="GO:0016810">
    <property type="term" value="F:hydrolase activity, acting on carbon-nitrogen (but not peptide) bonds"/>
    <property type="evidence" value="ECO:0007669"/>
    <property type="project" value="InterPro"/>
</dbReference>
<keyword evidence="2" id="KW-0378">Hydrolase</keyword>
<dbReference type="PANTHER" id="PTHR43794:SF5">
    <property type="entry name" value="CHLOROHYDROLASE FAMILY PROTEIN"/>
    <property type="match status" value="1"/>
</dbReference>
<evidence type="ECO:0000313" key="2">
    <source>
        <dbReference type="EMBL" id="ADD43412.1"/>
    </source>
</evidence>
<sequence>MTLVLIRNAHLIDTVPTVRVLRETDLLIDGDSIREVGRGLSAPGATVIDAAGRIVLPGLIDTHRHTWQTALRGMLRVGTLGDYLARFLQDLGPRYTPEDVHIGNLAGAVDALDAGITTLLDWSHIQNSPEHTDAAVAGLRESGIRGVFAHSFGLPLKPGPHSPDARRVRETHFASSDGLLDMALGIAGPQFGDPDIAADDIRLARELGCRVTVHIHSSAGVETLDELGMLGPDLTFVHANGLDAAAMRRLADTGAAVSVSPQVEAQLGMGAPLIAPLLALGVPTSLSVDTVTSAAGDLFTQMRLALSFARLADPAVSAADILRMATVDGARALGLDDRIGSLRVGSRADLVMLGDRLPVHDPVGTVVAEAERGDVDTVLVDGRVVKRGGQLTAVDTAGIAERLAASAERLLGRPGDETE</sequence>
<feature type="domain" description="Amidohydrolase-related" evidence="1">
    <location>
        <begin position="54"/>
        <end position="385"/>
    </location>
</feature>
<dbReference type="InterPro" id="IPR011059">
    <property type="entry name" value="Metal-dep_hydrolase_composite"/>
</dbReference>
<dbReference type="InterPro" id="IPR050287">
    <property type="entry name" value="MTA/SAH_deaminase"/>
</dbReference>
<accession>D3PXT2</accession>
<dbReference type="STRING" id="446470.Snas_3755"/>
<dbReference type="SUPFAM" id="SSF51556">
    <property type="entry name" value="Metallo-dependent hydrolases"/>
    <property type="match status" value="1"/>
</dbReference>
<organism evidence="2 3">
    <name type="scientific">Stackebrandtia nassauensis (strain DSM 44728 / CIP 108903 / NRRL B-16338 / NBRC 102104 / LLR-40K-21)</name>
    <dbReference type="NCBI Taxonomy" id="446470"/>
    <lineage>
        <taxon>Bacteria</taxon>
        <taxon>Bacillati</taxon>
        <taxon>Actinomycetota</taxon>
        <taxon>Actinomycetes</taxon>
        <taxon>Glycomycetales</taxon>
        <taxon>Glycomycetaceae</taxon>
        <taxon>Stackebrandtia</taxon>
    </lineage>
</organism>